<dbReference type="AlphaFoldDB" id="A0A8S1ALE0"/>
<feature type="region of interest" description="Disordered" evidence="1">
    <location>
        <begin position="1"/>
        <end position="20"/>
    </location>
</feature>
<comment type="caution">
    <text evidence="2">The sequence shown here is derived from an EMBL/GenBank/DDBJ whole genome shotgun (WGS) entry which is preliminary data.</text>
</comment>
<dbReference type="OrthoDB" id="128536at2759"/>
<name>A0A8S1ALE0_ARCPL</name>
<gene>
    <name evidence="2" type="ORF">APLA_LOCUS11856</name>
</gene>
<accession>A0A8S1ALE0</accession>
<evidence type="ECO:0000256" key="1">
    <source>
        <dbReference type="SAM" id="MobiDB-lite"/>
    </source>
</evidence>
<dbReference type="Proteomes" id="UP000494256">
    <property type="component" value="Unassembled WGS sequence"/>
</dbReference>
<sequence>MGKRFAISFGSDGGSVSRTKTLYHDDSESVVVSEQNISLTSKTSNNTEDHKPTLIMSSVHGTSRSKAFYTLALCPTDVYSHALKPSLMNADVSVT</sequence>
<protein>
    <submittedName>
        <fullName evidence="2">Uncharacterized protein</fullName>
    </submittedName>
</protein>
<reference evidence="2 3" key="1">
    <citation type="submission" date="2020-04" db="EMBL/GenBank/DDBJ databases">
        <authorList>
            <person name="Wallbank WR R."/>
            <person name="Pardo Diaz C."/>
            <person name="Kozak K."/>
            <person name="Martin S."/>
            <person name="Jiggins C."/>
            <person name="Moest M."/>
            <person name="Warren A I."/>
            <person name="Byers J.R.P. K."/>
            <person name="Montejo-Kovacevich G."/>
            <person name="Yen C E."/>
        </authorList>
    </citation>
    <scope>NUCLEOTIDE SEQUENCE [LARGE SCALE GENOMIC DNA]</scope>
</reference>
<proteinExistence type="predicted"/>
<evidence type="ECO:0000313" key="2">
    <source>
        <dbReference type="EMBL" id="CAB3247293.1"/>
    </source>
</evidence>
<dbReference type="EMBL" id="CADEBD010000336">
    <property type="protein sequence ID" value="CAB3247293.1"/>
    <property type="molecule type" value="Genomic_DNA"/>
</dbReference>
<evidence type="ECO:0000313" key="3">
    <source>
        <dbReference type="Proteomes" id="UP000494256"/>
    </source>
</evidence>
<organism evidence="2 3">
    <name type="scientific">Arctia plantaginis</name>
    <name type="common">Wood tiger moth</name>
    <name type="synonym">Phalaena plantaginis</name>
    <dbReference type="NCBI Taxonomy" id="874455"/>
    <lineage>
        <taxon>Eukaryota</taxon>
        <taxon>Metazoa</taxon>
        <taxon>Ecdysozoa</taxon>
        <taxon>Arthropoda</taxon>
        <taxon>Hexapoda</taxon>
        <taxon>Insecta</taxon>
        <taxon>Pterygota</taxon>
        <taxon>Neoptera</taxon>
        <taxon>Endopterygota</taxon>
        <taxon>Lepidoptera</taxon>
        <taxon>Glossata</taxon>
        <taxon>Ditrysia</taxon>
        <taxon>Noctuoidea</taxon>
        <taxon>Erebidae</taxon>
        <taxon>Arctiinae</taxon>
        <taxon>Arctia</taxon>
    </lineage>
</organism>